<dbReference type="GO" id="GO:0020037">
    <property type="term" value="F:heme binding"/>
    <property type="evidence" value="ECO:0007669"/>
    <property type="project" value="TreeGrafter"/>
</dbReference>
<evidence type="ECO:0000256" key="4">
    <source>
        <dbReference type="ARBA" id="ARBA00022448"/>
    </source>
</evidence>
<evidence type="ECO:0000256" key="9">
    <source>
        <dbReference type="ARBA" id="ARBA00022723"/>
    </source>
</evidence>
<evidence type="ECO:0000256" key="23">
    <source>
        <dbReference type="SAM" id="Phobius"/>
    </source>
</evidence>
<dbReference type="OrthoDB" id="9788113at2"/>
<dbReference type="PANTHER" id="PTHR30598">
    <property type="entry name" value="NITRATE REDUCTASE PRIVATE CHAPERONE, REDOX ENZYME MATURATION PROTEIN REMP FAMILY"/>
    <property type="match status" value="1"/>
</dbReference>
<sequence length="247" mass="27632">MTNLLWMTLPYIAFTSFVLGHLWRYRTDQFGWTTRSSQIYESRLLRLGSPLFHFGILGVLGGHVVGLLIPESWTSAIGISEHTYHLMAIGMGAPAGFAVIAGAAILLYRRVTVPAVRGATTVSDKLMYLLLVGALVTGMVNTLGNVVSAYNYRETVSPWLRSLFTPHPTPELMATAPLSFQVHVIIVLTLFAIWPYTRLVHMFSAPIGYLVRPYVVYRSRDPQRGSNSRYAKAWVTPQAPPPRNRWV</sequence>
<dbReference type="GO" id="GO:0008940">
    <property type="term" value="F:nitrate reductase activity"/>
    <property type="evidence" value="ECO:0007669"/>
    <property type="project" value="InterPro"/>
</dbReference>
<keyword evidence="14" id="KW-0534">Nitrate assimilation</keyword>
<dbReference type="InterPro" id="IPR036197">
    <property type="entry name" value="NarG-like_sf"/>
</dbReference>
<dbReference type="NCBIfam" id="TIGR00351">
    <property type="entry name" value="narI"/>
    <property type="match status" value="1"/>
</dbReference>
<dbReference type="Gene3D" id="1.20.950.20">
    <property type="entry name" value="Transmembrane di-heme cytochromes, Chain C"/>
    <property type="match status" value="1"/>
</dbReference>
<keyword evidence="4" id="KW-0813">Transport</keyword>
<keyword evidence="11 23" id="KW-1133">Transmembrane helix</keyword>
<dbReference type="InterPro" id="IPR051936">
    <property type="entry name" value="Heme-iron_electron_transfer"/>
</dbReference>
<reference evidence="25 26" key="1">
    <citation type="submission" date="2015-01" db="EMBL/GenBank/DDBJ databases">
        <title>Genome sequence of Mycobacterium llatzerense and Mycobacterium immunogenum recovered from brain abscess.</title>
        <authorList>
            <person name="Greninger A.L."/>
            <person name="Langelier C."/>
            <person name="Cunningham G."/>
            <person name="Chiu C.Y."/>
            <person name="Miller S."/>
        </authorList>
    </citation>
    <scope>NUCLEOTIDE SEQUENCE [LARGE SCALE GENOMIC DNA]</scope>
    <source>
        <strain evidence="25 26">CLUC14</strain>
    </source>
</reference>
<evidence type="ECO:0000256" key="5">
    <source>
        <dbReference type="ARBA" id="ARBA00022475"/>
    </source>
</evidence>
<dbReference type="InterPro" id="IPR003816">
    <property type="entry name" value="Nitrate_red_gam"/>
</dbReference>
<evidence type="ECO:0000256" key="15">
    <source>
        <dbReference type="ARBA" id="ARBA00023136"/>
    </source>
</evidence>
<keyword evidence="13 21" id="KW-0408">Iron</keyword>
<evidence type="ECO:0000256" key="11">
    <source>
        <dbReference type="ARBA" id="ARBA00022989"/>
    </source>
</evidence>
<dbReference type="GO" id="GO:0046872">
    <property type="term" value="F:metal ion binding"/>
    <property type="evidence" value="ECO:0007669"/>
    <property type="project" value="UniProtKB-KW"/>
</dbReference>
<comment type="cofactor">
    <cofactor evidence="1">
        <name>Mo-bis(molybdopterin guanine dinucleotide)</name>
        <dbReference type="ChEBI" id="CHEBI:60539"/>
    </cofactor>
</comment>
<dbReference type="Proteomes" id="UP000032221">
    <property type="component" value="Unassembled WGS sequence"/>
</dbReference>
<evidence type="ECO:0000256" key="3">
    <source>
        <dbReference type="ARBA" id="ARBA00004651"/>
    </source>
</evidence>
<evidence type="ECO:0000256" key="20">
    <source>
        <dbReference type="ARBA" id="ARBA00071287"/>
    </source>
</evidence>
<feature type="compositionally biased region" description="Pro residues" evidence="22">
    <location>
        <begin position="238"/>
        <end position="247"/>
    </location>
</feature>
<feature type="transmembrane region" description="Helical" evidence="23">
    <location>
        <begin position="6"/>
        <end position="23"/>
    </location>
</feature>
<evidence type="ECO:0000259" key="24">
    <source>
        <dbReference type="Pfam" id="PF02665"/>
    </source>
</evidence>
<evidence type="ECO:0000256" key="1">
    <source>
        <dbReference type="ARBA" id="ARBA00001942"/>
    </source>
</evidence>
<keyword evidence="6" id="KW-0500">Molybdenum</keyword>
<dbReference type="InterPro" id="IPR023234">
    <property type="entry name" value="NarG-like_domain"/>
</dbReference>
<keyword evidence="5" id="KW-1003">Cell membrane</keyword>
<dbReference type="RefSeq" id="WP_043985792.1">
    <property type="nucleotide sequence ID" value="NZ_JXST01000014.1"/>
</dbReference>
<comment type="subcellular location">
    <subcellularLocation>
        <location evidence="3">Cell membrane</location>
        <topology evidence="3">Multi-pass membrane protein</topology>
    </subcellularLocation>
</comment>
<evidence type="ECO:0000256" key="16">
    <source>
        <dbReference type="ARBA" id="ARBA00056200"/>
    </source>
</evidence>
<keyword evidence="10" id="KW-0249">Electron transport</keyword>
<keyword evidence="26" id="KW-1185">Reference proteome</keyword>
<feature type="transmembrane region" description="Helical" evidence="23">
    <location>
        <begin position="44"/>
        <end position="69"/>
    </location>
</feature>
<organism evidence="25 26">
    <name type="scientific">Mycolicibacterium llatzerense</name>
    <dbReference type="NCBI Taxonomy" id="280871"/>
    <lineage>
        <taxon>Bacteria</taxon>
        <taxon>Bacillati</taxon>
        <taxon>Actinomycetota</taxon>
        <taxon>Actinomycetes</taxon>
        <taxon>Mycobacteriales</taxon>
        <taxon>Mycobacteriaceae</taxon>
        <taxon>Mycolicibacterium</taxon>
    </lineage>
</organism>
<gene>
    <name evidence="25" type="ORF">TL10_11675</name>
</gene>
<evidence type="ECO:0000256" key="21">
    <source>
        <dbReference type="PIRSR" id="PIRSR603816-1"/>
    </source>
</evidence>
<dbReference type="PANTHER" id="PTHR30598:SF3">
    <property type="entry name" value="RESPIRATORY NITRATE REDUCTASE 1 GAMMA CHAIN"/>
    <property type="match status" value="1"/>
</dbReference>
<keyword evidence="8 23" id="KW-0812">Transmembrane</keyword>
<keyword evidence="9" id="KW-0479">Metal-binding</keyword>
<evidence type="ECO:0000256" key="2">
    <source>
        <dbReference type="ARBA" id="ARBA00001970"/>
    </source>
</evidence>
<evidence type="ECO:0000256" key="18">
    <source>
        <dbReference type="ARBA" id="ARBA00061196"/>
    </source>
</evidence>
<feature type="transmembrane region" description="Helical" evidence="23">
    <location>
        <begin position="128"/>
        <end position="152"/>
    </location>
</feature>
<dbReference type="GO" id="GO:0019645">
    <property type="term" value="P:anaerobic electron transport chain"/>
    <property type="evidence" value="ECO:0007669"/>
    <property type="project" value="TreeGrafter"/>
</dbReference>
<proteinExistence type="inferred from homology"/>
<comment type="similarity">
    <text evidence="18">In the C-terminal section; belongs to the nitrate reductase gamma subunit family.</text>
</comment>
<evidence type="ECO:0000313" key="26">
    <source>
        <dbReference type="Proteomes" id="UP000032221"/>
    </source>
</evidence>
<protein>
    <recommendedName>
        <fullName evidence="20">Nitrate reductase-like protein NarX</fullName>
    </recommendedName>
</protein>
<evidence type="ECO:0000256" key="7">
    <source>
        <dbReference type="ARBA" id="ARBA00022617"/>
    </source>
</evidence>
<evidence type="ECO:0000256" key="17">
    <source>
        <dbReference type="ARBA" id="ARBA00061095"/>
    </source>
</evidence>
<evidence type="ECO:0000256" key="10">
    <source>
        <dbReference type="ARBA" id="ARBA00022982"/>
    </source>
</evidence>
<evidence type="ECO:0000256" key="8">
    <source>
        <dbReference type="ARBA" id="ARBA00022692"/>
    </source>
</evidence>
<evidence type="ECO:0000313" key="25">
    <source>
        <dbReference type="EMBL" id="KIU16719.1"/>
    </source>
</evidence>
<dbReference type="GO" id="GO:0009325">
    <property type="term" value="C:nitrate reductase complex"/>
    <property type="evidence" value="ECO:0007669"/>
    <property type="project" value="InterPro"/>
</dbReference>
<dbReference type="GO" id="GO:0005886">
    <property type="term" value="C:plasma membrane"/>
    <property type="evidence" value="ECO:0007669"/>
    <property type="project" value="UniProtKB-SubCell"/>
</dbReference>
<dbReference type="PATRIC" id="fig|280871.6.peg.2423"/>
<feature type="binding site" description="axial binding residue" evidence="21">
    <location>
        <position position="53"/>
    </location>
    <ligand>
        <name>heme b</name>
        <dbReference type="ChEBI" id="CHEBI:60344"/>
        <label>1</label>
    </ligand>
    <ligandPart>
        <name>Fe</name>
        <dbReference type="ChEBI" id="CHEBI:18248"/>
    </ligandPart>
</feature>
<dbReference type="GO" id="GO:0042128">
    <property type="term" value="P:nitrate assimilation"/>
    <property type="evidence" value="ECO:0007669"/>
    <property type="project" value="UniProtKB-KW"/>
</dbReference>
<comment type="function">
    <text evidence="16">Does not seem to have nitrate reductase activity.</text>
</comment>
<comment type="cofactor">
    <cofactor evidence="2">
        <name>heme b</name>
        <dbReference type="ChEBI" id="CHEBI:60344"/>
    </cofactor>
</comment>
<feature type="binding site" description="axial binding residue" evidence="21">
    <location>
        <position position="201"/>
    </location>
    <ligand>
        <name>heme b</name>
        <dbReference type="ChEBI" id="CHEBI:60344"/>
        <label>1</label>
    </ligand>
    <ligandPart>
        <name>Fe</name>
        <dbReference type="ChEBI" id="CHEBI:18248"/>
    </ligandPart>
</feature>
<name>A0A0D1JVX5_9MYCO</name>
<dbReference type="GO" id="GO:0009055">
    <property type="term" value="F:electron transfer activity"/>
    <property type="evidence" value="ECO:0007669"/>
    <property type="project" value="TreeGrafter"/>
</dbReference>
<comment type="caution">
    <text evidence="25">The sequence shown here is derived from an EMBL/GenBank/DDBJ whole genome shotgun (WGS) entry which is preliminary data.</text>
</comment>
<dbReference type="STRING" id="280871.TL10_11675"/>
<evidence type="ECO:0000256" key="14">
    <source>
        <dbReference type="ARBA" id="ARBA00023063"/>
    </source>
</evidence>
<accession>A0A0D1JVX5</accession>
<keyword evidence="15 23" id="KW-0472">Membrane</keyword>
<dbReference type="FunFam" id="1.20.950.20:FF:000001">
    <property type="entry name" value="Respiratory nitrate reductase subunit gamma"/>
    <property type="match status" value="1"/>
</dbReference>
<feature type="region of interest" description="Disordered" evidence="22">
    <location>
        <begin position="222"/>
        <end position="247"/>
    </location>
</feature>
<keyword evidence="7 21" id="KW-0349">Heme</keyword>
<feature type="transmembrane region" description="Helical" evidence="23">
    <location>
        <begin position="84"/>
        <end position="108"/>
    </location>
</feature>
<dbReference type="SUPFAM" id="SSF103501">
    <property type="entry name" value="Respiratory nitrate reductase 1 gamma chain"/>
    <property type="match status" value="1"/>
</dbReference>
<dbReference type="EMBL" id="JXST01000014">
    <property type="protein sequence ID" value="KIU16719.1"/>
    <property type="molecule type" value="Genomic_DNA"/>
</dbReference>
<keyword evidence="12" id="KW-0560">Oxidoreductase</keyword>
<evidence type="ECO:0000256" key="22">
    <source>
        <dbReference type="SAM" id="MobiDB-lite"/>
    </source>
</evidence>
<feature type="binding site" description="axial binding residue" evidence="21">
    <location>
        <position position="183"/>
    </location>
    <ligand>
        <name>heme b</name>
        <dbReference type="ChEBI" id="CHEBI:60344"/>
        <label>1</label>
    </ligand>
    <ligandPart>
        <name>Fe</name>
        <dbReference type="ChEBI" id="CHEBI:18248"/>
    </ligandPart>
</feature>
<evidence type="ECO:0000256" key="6">
    <source>
        <dbReference type="ARBA" id="ARBA00022505"/>
    </source>
</evidence>
<dbReference type="Pfam" id="PF02665">
    <property type="entry name" value="Nitrate_red_gam"/>
    <property type="match status" value="1"/>
</dbReference>
<comment type="similarity">
    <text evidence="19">In the N-terminal section; belongs to the nitrate reductase alpha subunit family.</text>
</comment>
<feature type="domain" description="NarG-like" evidence="24">
    <location>
        <begin position="3"/>
        <end position="220"/>
    </location>
</feature>
<evidence type="ECO:0000256" key="12">
    <source>
        <dbReference type="ARBA" id="ARBA00023002"/>
    </source>
</evidence>
<dbReference type="AlphaFoldDB" id="A0A0D1JVX5"/>
<comment type="similarity">
    <text evidence="17">In the central section; belongs to the NarJ/NarW family.</text>
</comment>
<evidence type="ECO:0000256" key="13">
    <source>
        <dbReference type="ARBA" id="ARBA00023004"/>
    </source>
</evidence>
<feature type="transmembrane region" description="Helical" evidence="23">
    <location>
        <begin position="172"/>
        <end position="194"/>
    </location>
</feature>
<evidence type="ECO:0000256" key="19">
    <source>
        <dbReference type="ARBA" id="ARBA00061480"/>
    </source>
</evidence>
<feature type="binding site" description="axial binding residue" evidence="21">
    <location>
        <position position="63"/>
    </location>
    <ligand>
        <name>heme b</name>
        <dbReference type="ChEBI" id="CHEBI:60344"/>
        <label>1</label>
    </ligand>
    <ligandPart>
        <name>Fe</name>
        <dbReference type="ChEBI" id="CHEBI:18248"/>
    </ligandPart>
</feature>